<feature type="region of interest" description="Disordered" evidence="1">
    <location>
        <begin position="746"/>
        <end position="827"/>
    </location>
</feature>
<evidence type="ECO:0000313" key="4">
    <source>
        <dbReference type="Proteomes" id="UP001304895"/>
    </source>
</evidence>
<name>A0AAN6UR02_9PEZI</name>
<feature type="compositionally biased region" description="Polar residues" evidence="1">
    <location>
        <begin position="74"/>
        <end position="83"/>
    </location>
</feature>
<feature type="compositionally biased region" description="Low complexity" evidence="1">
    <location>
        <begin position="165"/>
        <end position="183"/>
    </location>
</feature>
<dbReference type="AlphaFoldDB" id="A0AAN6UR02"/>
<dbReference type="PROSITE" id="PS50108">
    <property type="entry name" value="CRIB"/>
    <property type="match status" value="1"/>
</dbReference>
<reference evidence="3" key="2">
    <citation type="submission" date="2023-05" db="EMBL/GenBank/DDBJ databases">
        <authorList>
            <consortium name="Lawrence Berkeley National Laboratory"/>
            <person name="Steindorff A."/>
            <person name="Hensen N."/>
            <person name="Bonometti L."/>
            <person name="Westerberg I."/>
            <person name="Brannstrom I.O."/>
            <person name="Guillou S."/>
            <person name="Cros-Aarteil S."/>
            <person name="Calhoun S."/>
            <person name="Haridas S."/>
            <person name="Kuo A."/>
            <person name="Mondo S."/>
            <person name="Pangilinan J."/>
            <person name="Riley R."/>
            <person name="Labutti K."/>
            <person name="Andreopoulos B."/>
            <person name="Lipzen A."/>
            <person name="Chen C."/>
            <person name="Yanf M."/>
            <person name="Daum C."/>
            <person name="Ng V."/>
            <person name="Clum A."/>
            <person name="Ohm R."/>
            <person name="Martin F."/>
            <person name="Silar P."/>
            <person name="Natvig D."/>
            <person name="Lalanne C."/>
            <person name="Gautier V."/>
            <person name="Ament-Velasquez S.L."/>
            <person name="Kruys A."/>
            <person name="Hutchinson M.I."/>
            <person name="Powell A.J."/>
            <person name="Barry K."/>
            <person name="Miller A.N."/>
            <person name="Grigoriev I.V."/>
            <person name="Debuchy R."/>
            <person name="Gladieux P."/>
            <person name="Thoren M.H."/>
            <person name="Johannesson H."/>
        </authorList>
    </citation>
    <scope>NUCLEOTIDE SEQUENCE</scope>
    <source>
        <strain evidence="3">CBS 123565</strain>
    </source>
</reference>
<feature type="compositionally biased region" description="Pro residues" evidence="1">
    <location>
        <begin position="184"/>
        <end position="194"/>
    </location>
</feature>
<feature type="region of interest" description="Disordered" evidence="1">
    <location>
        <begin position="367"/>
        <end position="391"/>
    </location>
</feature>
<dbReference type="InterPro" id="IPR000095">
    <property type="entry name" value="CRIB_dom"/>
</dbReference>
<feature type="region of interest" description="Disordered" evidence="1">
    <location>
        <begin position="282"/>
        <end position="355"/>
    </location>
</feature>
<feature type="domain" description="CRIB" evidence="2">
    <location>
        <begin position="226"/>
        <end position="239"/>
    </location>
</feature>
<feature type="compositionally biased region" description="Polar residues" evidence="1">
    <location>
        <begin position="451"/>
        <end position="465"/>
    </location>
</feature>
<keyword evidence="4" id="KW-1185">Reference proteome</keyword>
<dbReference type="Proteomes" id="UP001304895">
    <property type="component" value="Unassembled WGS sequence"/>
</dbReference>
<feature type="region of interest" description="Disordered" evidence="1">
    <location>
        <begin position="13"/>
        <end position="263"/>
    </location>
</feature>
<feature type="region of interest" description="Disordered" evidence="1">
    <location>
        <begin position="430"/>
        <end position="467"/>
    </location>
</feature>
<feature type="compositionally biased region" description="Low complexity" evidence="1">
    <location>
        <begin position="94"/>
        <end position="109"/>
    </location>
</feature>
<proteinExistence type="predicted"/>
<evidence type="ECO:0000259" key="2">
    <source>
        <dbReference type="PROSITE" id="PS50108"/>
    </source>
</evidence>
<gene>
    <name evidence="3" type="ORF">BT67DRAFT_414578</name>
</gene>
<organism evidence="3 4">
    <name type="scientific">Trichocladium antarcticum</name>
    <dbReference type="NCBI Taxonomy" id="1450529"/>
    <lineage>
        <taxon>Eukaryota</taxon>
        <taxon>Fungi</taxon>
        <taxon>Dikarya</taxon>
        <taxon>Ascomycota</taxon>
        <taxon>Pezizomycotina</taxon>
        <taxon>Sordariomycetes</taxon>
        <taxon>Sordariomycetidae</taxon>
        <taxon>Sordariales</taxon>
        <taxon>Chaetomiaceae</taxon>
        <taxon>Trichocladium</taxon>
    </lineage>
</organism>
<feature type="compositionally biased region" description="Basic residues" evidence="1">
    <location>
        <begin position="17"/>
        <end position="29"/>
    </location>
</feature>
<reference evidence="3" key="1">
    <citation type="journal article" date="2023" name="Mol. Phylogenet. Evol.">
        <title>Genome-scale phylogeny and comparative genomics of the fungal order Sordariales.</title>
        <authorList>
            <person name="Hensen N."/>
            <person name="Bonometti L."/>
            <person name="Westerberg I."/>
            <person name="Brannstrom I.O."/>
            <person name="Guillou S."/>
            <person name="Cros-Aarteil S."/>
            <person name="Calhoun S."/>
            <person name="Haridas S."/>
            <person name="Kuo A."/>
            <person name="Mondo S."/>
            <person name="Pangilinan J."/>
            <person name="Riley R."/>
            <person name="LaButti K."/>
            <person name="Andreopoulos B."/>
            <person name="Lipzen A."/>
            <person name="Chen C."/>
            <person name="Yan M."/>
            <person name="Daum C."/>
            <person name="Ng V."/>
            <person name="Clum A."/>
            <person name="Steindorff A."/>
            <person name="Ohm R.A."/>
            <person name="Martin F."/>
            <person name="Silar P."/>
            <person name="Natvig D.O."/>
            <person name="Lalanne C."/>
            <person name="Gautier V."/>
            <person name="Ament-Velasquez S.L."/>
            <person name="Kruys A."/>
            <person name="Hutchinson M.I."/>
            <person name="Powell A.J."/>
            <person name="Barry K."/>
            <person name="Miller A.N."/>
            <person name="Grigoriev I.V."/>
            <person name="Debuchy R."/>
            <person name="Gladieux P."/>
            <person name="Hiltunen Thoren M."/>
            <person name="Johannesson H."/>
        </authorList>
    </citation>
    <scope>NUCLEOTIDE SEQUENCE</scope>
    <source>
        <strain evidence="3">CBS 123565</strain>
    </source>
</reference>
<evidence type="ECO:0000256" key="1">
    <source>
        <dbReference type="SAM" id="MobiDB-lite"/>
    </source>
</evidence>
<evidence type="ECO:0000313" key="3">
    <source>
        <dbReference type="EMBL" id="KAK4137359.1"/>
    </source>
</evidence>
<dbReference type="EMBL" id="MU853402">
    <property type="protein sequence ID" value="KAK4137359.1"/>
    <property type="molecule type" value="Genomic_DNA"/>
</dbReference>
<accession>A0AAN6UR02</accession>
<feature type="compositionally biased region" description="Polar residues" evidence="1">
    <location>
        <begin position="289"/>
        <end position="321"/>
    </location>
</feature>
<comment type="caution">
    <text evidence="3">The sequence shown here is derived from an EMBL/GenBank/DDBJ whole genome shotgun (WGS) entry which is preliminary data.</text>
</comment>
<sequence length="841" mass="91791">MWAVSGMPVYSVEPKLMRPKTAKSSKKSRFLGLQSSPPMDAAPPPAVRLVASPDASSIDALLDPAIDGPPSPESIRQLSQQMRLASARDKHSSHQTSSSGSSSLRSLTSVDRPSWDTAFDGRSLSRKSSGRSTSSAVHPRDRPESVQIFGKTIFSRRGKLRRESNAQSSSASTSGHSTETLVEPPLPPPPPPTTAPGRDSTIPALFGLRRPSKQEQTGELQRRLNISGPYNFQHVAHTHKDDPSGPHQADQAPSAGALNGTTADDMHFAHFSSDSLVLAEEKTAAPLERQSTTTLKRTPSIMKNSSARRLNRAMSQDQLSMTIPPLRPPRSPVEQSAPSGAPVPPPRGSSRASLRHERFDSVDRHQINGGFRAPQPFGLPSDPGSPPAASYGYVPGLEMDVIPEHSYARVMSPPDDANWPLPCPSSTASEYTLPNVPEEDETAVVTKKSRGSVTSNSSLRGSQSVPMLRRLSLRQNDDPVRRPSQVPDTQSRFDLFAAQKALKEALIESGAGDALPRETWEDAIDYCYDHEAEADCDYEWARSSMETSRDGESATLVDELERGLGSCEGSPTMLMPGQFDVPALSPVSQLSVTAAHEATTPTVLHSSKPSNFSLPRIEPSNLLHVRKPSDASSFKESHGFNLSPSLLIPMDYQQHLTAFEAERQETAEFAFRHFDEPDLNLDSSSLHLRYRTSGSTTTTTESINSVSEKHISATSTTSTDFTRLTESTSSLDLENYFPKPEPLQRFPSFESHGRPENKGAMPTLPETDEAAQPFRRRREFRSRGSESNLVKMALMDEPFPGKAKTSMPARRGRARTTSLSTPPPPNQYALFPSVQLTGNRI</sequence>
<protein>
    <recommendedName>
        <fullName evidence="2">CRIB domain-containing protein</fullName>
    </recommendedName>
</protein>